<evidence type="ECO:0000256" key="7">
    <source>
        <dbReference type="ARBA" id="ARBA00013227"/>
    </source>
</evidence>
<dbReference type="EC" id="3.1.1.17" evidence="7"/>
<evidence type="ECO:0000256" key="9">
    <source>
        <dbReference type="ARBA" id="ARBA00022490"/>
    </source>
</evidence>
<dbReference type="RefSeq" id="XP_011638984.1">
    <property type="nucleotide sequence ID" value="XM_011640682.1"/>
</dbReference>
<dbReference type="AlphaFoldDB" id="A0A6I9W9Q9"/>
<comment type="cofactor">
    <cofactor evidence="3">
        <name>Mn(2+)</name>
        <dbReference type="ChEBI" id="CHEBI:29035"/>
    </cofactor>
</comment>
<dbReference type="GO" id="GO:0005737">
    <property type="term" value="C:cytoplasm"/>
    <property type="evidence" value="ECO:0007669"/>
    <property type="project" value="UniProtKB-SubCell"/>
</dbReference>
<dbReference type="InterPro" id="IPR013658">
    <property type="entry name" value="SGL"/>
</dbReference>
<feature type="binding site" evidence="15">
    <location>
        <position position="113"/>
    </location>
    <ligand>
        <name>substrate</name>
    </ligand>
</feature>
<dbReference type="InterPro" id="IPR005511">
    <property type="entry name" value="SMP-30"/>
</dbReference>
<keyword evidence="15" id="KW-0862">Zinc</keyword>
<dbReference type="GeneID" id="105428386"/>
<comment type="catalytic activity">
    <reaction evidence="1">
        <text>D-glucono-1,5-lactone + H2O = D-gluconate + H(+)</text>
        <dbReference type="Rhea" id="RHEA:10440"/>
        <dbReference type="ChEBI" id="CHEBI:15377"/>
        <dbReference type="ChEBI" id="CHEBI:15378"/>
        <dbReference type="ChEBI" id="CHEBI:16217"/>
        <dbReference type="ChEBI" id="CHEBI:18391"/>
        <dbReference type="EC" id="3.1.1.17"/>
    </reaction>
</comment>
<keyword evidence="11" id="KW-0378">Hydrolase</keyword>
<keyword evidence="12" id="KW-0106">Calcium</keyword>
<dbReference type="Proteomes" id="UP000504615">
    <property type="component" value="Unplaced"/>
</dbReference>
<evidence type="ECO:0000256" key="2">
    <source>
        <dbReference type="ARBA" id="ARBA00001913"/>
    </source>
</evidence>
<comment type="cofactor">
    <cofactor evidence="2">
        <name>Ca(2+)</name>
        <dbReference type="ChEBI" id="CHEBI:29108"/>
    </cofactor>
</comment>
<evidence type="ECO:0000256" key="5">
    <source>
        <dbReference type="ARBA" id="ARBA00004496"/>
    </source>
</evidence>
<feature type="binding site" evidence="15">
    <location>
        <position position="217"/>
    </location>
    <ligand>
        <name>a divalent metal cation</name>
        <dbReference type="ChEBI" id="CHEBI:60240"/>
    </ligand>
</feature>
<evidence type="ECO:0000256" key="10">
    <source>
        <dbReference type="ARBA" id="ARBA00022723"/>
    </source>
</evidence>
<comment type="cofactor">
    <cofactor evidence="15">
        <name>Zn(2+)</name>
        <dbReference type="ChEBI" id="CHEBI:29105"/>
    </cofactor>
    <text evidence="15">Binds 1 divalent metal cation per subunit.</text>
</comment>
<evidence type="ECO:0000313" key="17">
    <source>
        <dbReference type="Proteomes" id="UP000504615"/>
    </source>
</evidence>
<dbReference type="GO" id="GO:0004341">
    <property type="term" value="F:gluconolactonase activity"/>
    <property type="evidence" value="ECO:0007669"/>
    <property type="project" value="UniProtKB-EC"/>
</dbReference>
<evidence type="ECO:0000313" key="18">
    <source>
        <dbReference type="RefSeq" id="XP_011638984.1"/>
    </source>
</evidence>
<keyword evidence="9" id="KW-0963">Cytoplasm</keyword>
<evidence type="ECO:0000256" key="4">
    <source>
        <dbReference type="ARBA" id="ARBA00001946"/>
    </source>
</evidence>
<dbReference type="GO" id="GO:0030234">
    <property type="term" value="F:enzyme regulator activity"/>
    <property type="evidence" value="ECO:0007669"/>
    <property type="project" value="InterPro"/>
</dbReference>
<comment type="subcellular location">
    <subcellularLocation>
        <location evidence="5">Cytoplasm</location>
    </subcellularLocation>
</comment>
<feature type="binding site" evidence="15">
    <location>
        <position position="133"/>
    </location>
    <ligand>
        <name>substrate</name>
    </ligand>
</feature>
<feature type="binding site" evidence="15">
    <location>
        <position position="115"/>
    </location>
    <ligand>
        <name>substrate</name>
    </ligand>
</feature>
<accession>A0A6I9W9Q9</accession>
<comment type="similarity">
    <text evidence="6">Belongs to the SMP-30/CGR1 family.</text>
</comment>
<dbReference type="InterPro" id="IPR011042">
    <property type="entry name" value="6-blade_b-propeller_TolB-like"/>
</dbReference>
<dbReference type="Pfam" id="PF08450">
    <property type="entry name" value="SGL"/>
    <property type="match status" value="1"/>
</dbReference>
<dbReference type="OrthoDB" id="423498at2759"/>
<dbReference type="GO" id="GO:0019853">
    <property type="term" value="P:L-ascorbic acid biosynthetic process"/>
    <property type="evidence" value="ECO:0007669"/>
    <property type="project" value="TreeGrafter"/>
</dbReference>
<dbReference type="PRINTS" id="PR01790">
    <property type="entry name" value="SMP30FAMILY"/>
</dbReference>
<dbReference type="InterPro" id="IPR008367">
    <property type="entry name" value="Regucalcin"/>
</dbReference>
<dbReference type="PANTHER" id="PTHR10907:SF66">
    <property type="entry name" value="MIP34848P1-RELATED"/>
    <property type="match status" value="1"/>
</dbReference>
<dbReference type="PANTHER" id="PTHR10907">
    <property type="entry name" value="REGUCALCIN"/>
    <property type="match status" value="1"/>
</dbReference>
<evidence type="ECO:0000256" key="12">
    <source>
        <dbReference type="ARBA" id="ARBA00022837"/>
    </source>
</evidence>
<protein>
    <recommendedName>
        <fullName evidence="8">Regucalcin</fullName>
        <ecNumber evidence="7">3.1.1.17</ecNumber>
    </recommendedName>
    <alternativeName>
        <fullName evidence="13">Gluconolactonase</fullName>
    </alternativeName>
</protein>
<feature type="binding site" evidence="15">
    <location>
        <position position="21"/>
    </location>
    <ligand>
        <name>a divalent metal cation</name>
        <dbReference type="ChEBI" id="CHEBI:60240"/>
    </ligand>
</feature>
<organism evidence="17 18">
    <name type="scientific">Pogonomyrmex barbatus</name>
    <name type="common">red harvester ant</name>
    <dbReference type="NCBI Taxonomy" id="144034"/>
    <lineage>
        <taxon>Eukaryota</taxon>
        <taxon>Metazoa</taxon>
        <taxon>Ecdysozoa</taxon>
        <taxon>Arthropoda</taxon>
        <taxon>Hexapoda</taxon>
        <taxon>Insecta</taxon>
        <taxon>Pterygota</taxon>
        <taxon>Neoptera</taxon>
        <taxon>Endopterygota</taxon>
        <taxon>Hymenoptera</taxon>
        <taxon>Apocrita</taxon>
        <taxon>Aculeata</taxon>
        <taxon>Formicoidea</taxon>
        <taxon>Formicidae</taxon>
        <taxon>Myrmicinae</taxon>
        <taxon>Pogonomyrmex</taxon>
    </lineage>
</organism>
<dbReference type="Gene3D" id="2.120.10.30">
    <property type="entry name" value="TolB, C-terminal domain"/>
    <property type="match status" value="1"/>
</dbReference>
<evidence type="ECO:0000256" key="3">
    <source>
        <dbReference type="ARBA" id="ARBA00001936"/>
    </source>
</evidence>
<gene>
    <name evidence="18" type="primary">LOC105428386</name>
</gene>
<evidence type="ECO:0000256" key="1">
    <source>
        <dbReference type="ARBA" id="ARBA00001589"/>
    </source>
</evidence>
<evidence type="ECO:0000256" key="15">
    <source>
        <dbReference type="PIRSR" id="PIRSR605511-2"/>
    </source>
</evidence>
<evidence type="ECO:0000256" key="14">
    <source>
        <dbReference type="PIRSR" id="PIRSR605511-1"/>
    </source>
</evidence>
<keyword evidence="10 15" id="KW-0479">Metal-binding</keyword>
<dbReference type="FunFam" id="2.120.10.30:FF:000027">
    <property type="entry name" value="Regucalcin homologue"/>
    <property type="match status" value="1"/>
</dbReference>
<evidence type="ECO:0000256" key="6">
    <source>
        <dbReference type="ARBA" id="ARBA00008853"/>
    </source>
</evidence>
<evidence type="ECO:0000256" key="8">
    <source>
        <dbReference type="ARBA" id="ARBA00016808"/>
    </source>
</evidence>
<feature type="domain" description="SMP-30/Gluconolactonase/LRE-like region" evidence="16">
    <location>
        <begin position="19"/>
        <end position="276"/>
    </location>
</feature>
<comment type="cofactor">
    <cofactor evidence="4">
        <name>Mg(2+)</name>
        <dbReference type="ChEBI" id="CHEBI:18420"/>
    </cofactor>
</comment>
<dbReference type="PRINTS" id="PR01791">
    <property type="entry name" value="REGUCALCIN"/>
</dbReference>
<feature type="active site" description="Proton donor/acceptor" evidence="14">
    <location>
        <position position="217"/>
    </location>
</feature>
<evidence type="ECO:0000256" key="11">
    <source>
        <dbReference type="ARBA" id="ARBA00022801"/>
    </source>
</evidence>
<feature type="binding site" evidence="15">
    <location>
        <position position="165"/>
    </location>
    <ligand>
        <name>a divalent metal cation</name>
        <dbReference type="ChEBI" id="CHEBI:60240"/>
    </ligand>
</feature>
<evidence type="ECO:0000259" key="16">
    <source>
        <dbReference type="Pfam" id="PF08450"/>
    </source>
</evidence>
<proteinExistence type="inferred from homology"/>
<evidence type="ECO:0000256" key="13">
    <source>
        <dbReference type="ARBA" id="ARBA00032464"/>
    </source>
</evidence>
<keyword evidence="17" id="KW-1185">Reference proteome</keyword>
<name>A0A6I9W9Q9_9HYME</name>
<dbReference type="SUPFAM" id="SSF63829">
    <property type="entry name" value="Calcium-dependent phosphotriesterase"/>
    <property type="match status" value="1"/>
</dbReference>
<reference evidence="18" key="1">
    <citation type="submission" date="2025-08" db="UniProtKB">
        <authorList>
            <consortium name="RefSeq"/>
        </authorList>
    </citation>
    <scope>IDENTIFICATION</scope>
</reference>
<dbReference type="GO" id="GO:0005509">
    <property type="term" value="F:calcium ion binding"/>
    <property type="evidence" value="ECO:0007669"/>
    <property type="project" value="InterPro"/>
</dbReference>
<sequence length="313" mass="34361">MMATQENVEVERVTDVYGLSEGPHWDHRTQKLYFVDVYNQYIRRLDPATGVVTSARINEGTVGVVIPVEDTIDQLIAGVGKDVVLVTWDGDEDESEVPVKVLCSLDSEQAQTRTNDGKVDSSGRLWIGTMGIETKGMVLPNQGTLYRVDDDLKPEKEESPVSISNGLAWNMEDNTFYYIDSPTRQVAAYDYQPYNGMICNKRIVFDLNTTNFQGVPDGMTIDADGNLWIALFGGHHVIQVDPKTGKVLSKVKLPAENVSSVTFGGSLLDILYVTTSGHNLSSEQRKATPYAGAVFAVKGLGVRGILANSFVMD</sequence>